<dbReference type="Proteomes" id="UP000005402">
    <property type="component" value="Unassembled WGS sequence"/>
</dbReference>
<dbReference type="EMBL" id="AGEC02000001">
    <property type="protein sequence ID" value="EHO10862.1"/>
    <property type="molecule type" value="Genomic_DNA"/>
</dbReference>
<dbReference type="RefSeq" id="WP_006257965.1">
    <property type="nucleotide sequence ID" value="NZ_KE161015.1"/>
</dbReference>
<evidence type="ECO:0000313" key="1">
    <source>
        <dbReference type="EMBL" id="EHO10862.1"/>
    </source>
</evidence>
<comment type="caution">
    <text evidence="1">The sequence shown here is derived from an EMBL/GenBank/DDBJ whole genome shotgun (WGS) entry which is preliminary data.</text>
</comment>
<sequence>MKKLNYFVCANRGYYIELDWSWEVSYSFKDFESGLIYVHTVDQNEDRWVSGAGMIRQP</sequence>
<name>A0ABN0EC02_9FLAO</name>
<keyword evidence="2" id="KW-1185">Reference proteome</keyword>
<organism evidence="1 2">
    <name type="scientific">Myroides odoratimimus CCUG 10230</name>
    <dbReference type="NCBI Taxonomy" id="883150"/>
    <lineage>
        <taxon>Bacteria</taxon>
        <taxon>Pseudomonadati</taxon>
        <taxon>Bacteroidota</taxon>
        <taxon>Flavobacteriia</taxon>
        <taxon>Flavobacteriales</taxon>
        <taxon>Flavobacteriaceae</taxon>
        <taxon>Myroides</taxon>
    </lineage>
</organism>
<proteinExistence type="predicted"/>
<gene>
    <name evidence="1" type="ORF">HMPREF9712_01210</name>
</gene>
<reference evidence="1" key="1">
    <citation type="submission" date="2012-07" db="EMBL/GenBank/DDBJ databases">
        <title>The Genome Sequence of Myroides odoratimimus CCUG 10230.</title>
        <authorList>
            <consortium name="The Broad Institute Genome Sequencing Platform"/>
            <person name="Earl A."/>
            <person name="Ward D."/>
            <person name="Feldgarden M."/>
            <person name="Gevers D."/>
            <person name="Huys G."/>
            <person name="Walker B."/>
            <person name="Young S.K."/>
            <person name="Zeng Q."/>
            <person name="Gargeya S."/>
            <person name="Fitzgerald M."/>
            <person name="Haas B."/>
            <person name="Abouelleil A."/>
            <person name="Alvarado L."/>
            <person name="Arachchi H.M."/>
            <person name="Berlin A.M."/>
            <person name="Chapman S.B."/>
            <person name="Goldberg J."/>
            <person name="Griggs A."/>
            <person name="Gujja S."/>
            <person name="Hansen M."/>
            <person name="Howarth C."/>
            <person name="Imamovic A."/>
            <person name="Larimer J."/>
            <person name="McCowen C."/>
            <person name="Montmayeur A."/>
            <person name="Murphy C."/>
            <person name="Neiman D."/>
            <person name="Pearson M."/>
            <person name="Priest M."/>
            <person name="Roberts A."/>
            <person name="Saif S."/>
            <person name="Shea T."/>
            <person name="Sisk P."/>
            <person name="Sykes S."/>
            <person name="Wortman J."/>
            <person name="Nusbaum C."/>
            <person name="Birren B."/>
        </authorList>
    </citation>
    <scope>NUCLEOTIDE SEQUENCE [LARGE SCALE GENOMIC DNA]</scope>
    <source>
        <strain evidence="1">CCUG 10230</strain>
    </source>
</reference>
<evidence type="ECO:0000313" key="2">
    <source>
        <dbReference type="Proteomes" id="UP000005402"/>
    </source>
</evidence>
<protein>
    <submittedName>
        <fullName evidence="1">Uncharacterized protein</fullName>
    </submittedName>
</protein>
<accession>A0ABN0EC02</accession>